<dbReference type="InterPro" id="IPR015424">
    <property type="entry name" value="PyrdxlP-dep_Trfase"/>
</dbReference>
<dbReference type="SUPFAM" id="SSF53383">
    <property type="entry name" value="PLP-dependent transferases"/>
    <property type="match status" value="1"/>
</dbReference>
<dbReference type="PANTHER" id="PTHR43586">
    <property type="entry name" value="CYSTEINE DESULFURASE"/>
    <property type="match status" value="1"/>
</dbReference>
<dbReference type="PANTHER" id="PTHR43586:SF4">
    <property type="entry name" value="ISOPENICILLIN N EPIMERASE"/>
    <property type="match status" value="1"/>
</dbReference>
<evidence type="ECO:0000259" key="2">
    <source>
        <dbReference type="Pfam" id="PF00266"/>
    </source>
</evidence>
<keyword evidence="1" id="KW-0663">Pyridoxal phosphate</keyword>
<proteinExistence type="predicted"/>
<dbReference type="InterPro" id="IPR015421">
    <property type="entry name" value="PyrdxlP-dep_Trfase_major"/>
</dbReference>
<dbReference type="Proteomes" id="UP000664303">
    <property type="component" value="Unassembled WGS sequence"/>
</dbReference>
<dbReference type="Gene3D" id="3.90.1150.10">
    <property type="entry name" value="Aspartate Aminotransferase, domain 1"/>
    <property type="match status" value="1"/>
</dbReference>
<protein>
    <submittedName>
        <fullName evidence="3">Aminotransferase class V-fold PLP-dependent enzyme</fullName>
    </submittedName>
</protein>
<dbReference type="GO" id="GO:0008483">
    <property type="term" value="F:transaminase activity"/>
    <property type="evidence" value="ECO:0007669"/>
    <property type="project" value="UniProtKB-KW"/>
</dbReference>
<dbReference type="Pfam" id="PF00266">
    <property type="entry name" value="Aminotran_5"/>
    <property type="match status" value="1"/>
</dbReference>
<dbReference type="Gene3D" id="3.40.640.10">
    <property type="entry name" value="Type I PLP-dependent aspartate aminotransferase-like (Major domain)"/>
    <property type="match status" value="1"/>
</dbReference>
<gene>
    <name evidence="3" type="ORF">JYP50_07125</name>
</gene>
<sequence>MSAAAVEPAPELLGPDWRACYADTPGIYLLSHSVGRTPADSLQALQRGFLDPWEAGESEPWGHWLPALEAFPRALAQLLNTRSEAICPQVNVSSGLVKLLGARPPAPGRAAVLFSAQDFPSLGFVIAQARRLGFEPRMLPADADVQDSAVWSDALTEDVHAVLVTHAFSNTGQLAPVAEILGMARARGVLGIVDVAQSLGVIPIDLQQWPADAVLGSCVKWCCGGPGAGFLWLSPERAADFEPVDVGWFSHRDPFEFDITHFDYAPDAARFMGGTPSVMPFVLAANSLALVNRIGIRRIRAHNLALGDRLIDGLEPQWLQSPRAAERRSGTVVVRPADREGCIERLREAGVAFDERTAGLRLSPHVYNSAAEIDAVIGCLTA</sequence>
<dbReference type="EMBL" id="JAFKCZ010000005">
    <property type="protein sequence ID" value="MBN7796355.1"/>
    <property type="molecule type" value="Genomic_DNA"/>
</dbReference>
<evidence type="ECO:0000313" key="3">
    <source>
        <dbReference type="EMBL" id="MBN7796355.1"/>
    </source>
</evidence>
<dbReference type="AlphaFoldDB" id="A0A939DDP3"/>
<dbReference type="RefSeq" id="WP_206559806.1">
    <property type="nucleotide sequence ID" value="NZ_JAFKCZ010000005.1"/>
</dbReference>
<keyword evidence="3" id="KW-0032">Aminotransferase</keyword>
<keyword evidence="3" id="KW-0808">Transferase</keyword>
<accession>A0A939DDP3</accession>
<evidence type="ECO:0000313" key="4">
    <source>
        <dbReference type="Proteomes" id="UP000664303"/>
    </source>
</evidence>
<keyword evidence="4" id="KW-1185">Reference proteome</keyword>
<name>A0A939DDP3_9GAMM</name>
<dbReference type="InterPro" id="IPR015422">
    <property type="entry name" value="PyrdxlP-dep_Trfase_small"/>
</dbReference>
<feature type="domain" description="Aminotransferase class V" evidence="2">
    <location>
        <begin position="116"/>
        <end position="352"/>
    </location>
</feature>
<dbReference type="InterPro" id="IPR000192">
    <property type="entry name" value="Aminotrans_V_dom"/>
</dbReference>
<organism evidence="3 4">
    <name type="scientific">Parahaliea mediterranea</name>
    <dbReference type="NCBI Taxonomy" id="651086"/>
    <lineage>
        <taxon>Bacteria</taxon>
        <taxon>Pseudomonadati</taxon>
        <taxon>Pseudomonadota</taxon>
        <taxon>Gammaproteobacteria</taxon>
        <taxon>Cellvibrionales</taxon>
        <taxon>Halieaceae</taxon>
        <taxon>Parahaliea</taxon>
    </lineage>
</organism>
<evidence type="ECO:0000256" key="1">
    <source>
        <dbReference type="ARBA" id="ARBA00022898"/>
    </source>
</evidence>
<reference evidence="3" key="1">
    <citation type="submission" date="2021-02" db="EMBL/GenBank/DDBJ databases">
        <title>PHA producing bacteria isolated from coastal sediment in Guangdong, Shenzhen.</title>
        <authorList>
            <person name="Zheng W."/>
            <person name="Yu S."/>
            <person name="Huang Y."/>
        </authorList>
    </citation>
    <scope>NUCLEOTIDE SEQUENCE</scope>
    <source>
        <strain evidence="3">TN14-10</strain>
    </source>
</reference>
<comment type="caution">
    <text evidence="3">The sequence shown here is derived from an EMBL/GenBank/DDBJ whole genome shotgun (WGS) entry which is preliminary data.</text>
</comment>